<evidence type="ECO:0000313" key="2">
    <source>
        <dbReference type="EMBL" id="WFR98323.1"/>
    </source>
</evidence>
<dbReference type="KEGG" id="rtu:PR017_23585"/>
<sequence length="322" mass="36849">MKPRGNLTTERAGVNFVRIAVESAGSLFKEINLQHDYGHDATIMLVIDGQIRPREIAVQIKSGVSYLSPMKCTIPASADHLFFYAEHDLDTIGIVFDPEQQRAWWIDLRKAAREFRRSNSQTGTSISFKKSLWNEFNKEDFESILMPTLLGEAPRAPVDRLCTWVTSDDQETHDLGVRAIRARHRCRSETWSCLIETFLARSADQLSIEVAISLAMLLGHDNIGYWGNEIPSEIRGPAIREVLKFGPREIAKILMMLPDRDFERPSLGYSLMPLFGKGADTPAIFEVISKSEVYSDEIRELAGDLLAWYRSDPHFWRFWRRD</sequence>
<accession>A0AAF1K8U1</accession>
<keyword evidence="3" id="KW-1185">Reference proteome</keyword>
<geneLocation type="plasmid" evidence="2 3">
    <name>pTi1078</name>
</geneLocation>
<dbReference type="InterPro" id="IPR025375">
    <property type="entry name" value="DUF4365"/>
</dbReference>
<protein>
    <submittedName>
        <fullName evidence="2">DUF4365 domain-containing protein</fullName>
    </submittedName>
</protein>
<dbReference type="AlphaFoldDB" id="A0AAF1K8U1"/>
<evidence type="ECO:0000313" key="3">
    <source>
        <dbReference type="Proteomes" id="UP000249499"/>
    </source>
</evidence>
<dbReference type="Proteomes" id="UP000249499">
    <property type="component" value="Plasmid pTi1078"/>
</dbReference>
<keyword evidence="2" id="KW-0614">Plasmid</keyword>
<proteinExistence type="predicted"/>
<dbReference type="Pfam" id="PF14280">
    <property type="entry name" value="DUF4365"/>
    <property type="match status" value="1"/>
</dbReference>
<dbReference type="EMBL" id="CP117257">
    <property type="protein sequence ID" value="WFR98323.1"/>
    <property type="molecule type" value="Genomic_DNA"/>
</dbReference>
<name>A0AAF1K8U1_9HYPH</name>
<evidence type="ECO:0000259" key="1">
    <source>
        <dbReference type="Pfam" id="PF14280"/>
    </source>
</evidence>
<gene>
    <name evidence="2" type="ORF">PR017_23585</name>
</gene>
<reference evidence="3" key="2">
    <citation type="journal article" date="2023" name="MicrobiologyOpen">
        <title>Genomics of the tumorigenes clade of the family Rhizobiaceae and description of Rhizobium rhododendri sp. nov.</title>
        <authorList>
            <person name="Kuzmanovic N."/>
            <person name="diCenzo G.C."/>
            <person name="Bunk B."/>
            <person name="Sproeer C."/>
            <person name="Fruehling A."/>
            <person name="Neumann-Schaal M."/>
            <person name="Overmann J."/>
            <person name="Smalla K."/>
        </authorList>
    </citation>
    <scope>NUCLEOTIDE SEQUENCE [LARGE SCALE GENOMIC DNA]</scope>
    <source>
        <strain evidence="3">1078</strain>
        <plasmid evidence="3">pTi1078</plasmid>
    </source>
</reference>
<organism evidence="2 3">
    <name type="scientific">Rhizobium tumorigenes</name>
    <dbReference type="NCBI Taxonomy" id="2041385"/>
    <lineage>
        <taxon>Bacteria</taxon>
        <taxon>Pseudomonadati</taxon>
        <taxon>Pseudomonadota</taxon>
        <taxon>Alphaproteobacteria</taxon>
        <taxon>Hyphomicrobiales</taxon>
        <taxon>Rhizobiaceae</taxon>
        <taxon>Rhizobium/Agrobacterium group</taxon>
        <taxon>Rhizobium</taxon>
    </lineage>
</organism>
<dbReference type="RefSeq" id="WP_111219437.1">
    <property type="nucleotide sequence ID" value="NZ_CP117257.1"/>
</dbReference>
<feature type="domain" description="DUF4365" evidence="1">
    <location>
        <begin position="10"/>
        <end position="144"/>
    </location>
</feature>
<reference evidence="2 3" key="1">
    <citation type="journal article" date="2018" name="Sci. Rep.">
        <title>Rhizobium tumorigenes sp. nov., a novel plant tumorigenic bacterium isolated from cane gall tumors on thornless blackberry.</title>
        <authorList>
            <person name="Kuzmanovi N."/>
            <person name="Smalla K."/>
            <person name="Gronow S."/>
            <person name="PuBawska J."/>
        </authorList>
    </citation>
    <scope>NUCLEOTIDE SEQUENCE [LARGE SCALE GENOMIC DNA]</scope>
    <source>
        <strain evidence="2 3">1078</strain>
    </source>
</reference>